<dbReference type="PANTHER" id="PTHR40448:SF1">
    <property type="entry name" value="TWO-COMPONENT SENSOR HISTIDINE KINASE"/>
    <property type="match status" value="1"/>
</dbReference>
<feature type="transmembrane region" description="Helical" evidence="7">
    <location>
        <begin position="180"/>
        <end position="202"/>
    </location>
</feature>
<keyword evidence="7" id="KW-1133">Transmembrane helix</keyword>
<dbReference type="SMART" id="SM00387">
    <property type="entry name" value="HATPase_c"/>
    <property type="match status" value="1"/>
</dbReference>
<dbReference type="Gene3D" id="1.10.287.130">
    <property type="match status" value="1"/>
</dbReference>
<evidence type="ECO:0000256" key="5">
    <source>
        <dbReference type="ARBA" id="ARBA00022840"/>
    </source>
</evidence>
<dbReference type="SUPFAM" id="SSF55890">
    <property type="entry name" value="Sporulation response regulatory protein Spo0B"/>
    <property type="match status" value="1"/>
</dbReference>
<dbReference type="InterPro" id="IPR039506">
    <property type="entry name" value="SPOB_a"/>
</dbReference>
<keyword evidence="10" id="KW-1185">Reference proteome</keyword>
<keyword evidence="7" id="KW-0472">Membrane</keyword>
<dbReference type="Pfam" id="PF02518">
    <property type="entry name" value="HATPase_c"/>
    <property type="match status" value="1"/>
</dbReference>
<keyword evidence="3" id="KW-0547">Nucleotide-binding</keyword>
<evidence type="ECO:0000259" key="8">
    <source>
        <dbReference type="PROSITE" id="PS50109"/>
    </source>
</evidence>
<dbReference type="Gene3D" id="3.30.565.10">
    <property type="entry name" value="Histidine kinase-like ATPase, C-terminal domain"/>
    <property type="match status" value="1"/>
</dbReference>
<dbReference type="GO" id="GO:0042802">
    <property type="term" value="F:identical protein binding"/>
    <property type="evidence" value="ECO:0007669"/>
    <property type="project" value="TreeGrafter"/>
</dbReference>
<keyword evidence="7" id="KW-0812">Transmembrane</keyword>
<evidence type="ECO:0000256" key="7">
    <source>
        <dbReference type="SAM" id="Phobius"/>
    </source>
</evidence>
<dbReference type="InterPro" id="IPR005467">
    <property type="entry name" value="His_kinase_dom"/>
</dbReference>
<evidence type="ECO:0000256" key="4">
    <source>
        <dbReference type="ARBA" id="ARBA00022777"/>
    </source>
</evidence>
<keyword evidence="6" id="KW-0902">Two-component regulatory system</keyword>
<keyword evidence="1" id="KW-0597">Phosphoprotein</keyword>
<dbReference type="AlphaFoldDB" id="A0A1L3MNC7"/>
<dbReference type="GO" id="GO:0000155">
    <property type="term" value="F:phosphorelay sensor kinase activity"/>
    <property type="evidence" value="ECO:0007669"/>
    <property type="project" value="InterPro"/>
</dbReference>
<evidence type="ECO:0000313" key="10">
    <source>
        <dbReference type="Proteomes" id="UP000181936"/>
    </source>
</evidence>
<dbReference type="OrthoDB" id="3173688at2"/>
<evidence type="ECO:0000256" key="3">
    <source>
        <dbReference type="ARBA" id="ARBA00022741"/>
    </source>
</evidence>
<keyword evidence="2" id="KW-0808">Transferase</keyword>
<dbReference type="InterPro" id="IPR003594">
    <property type="entry name" value="HATPase_dom"/>
</dbReference>
<keyword evidence="4" id="KW-0418">Kinase</keyword>
<feature type="domain" description="Histidine kinase" evidence="8">
    <location>
        <begin position="314"/>
        <end position="422"/>
    </location>
</feature>
<accession>A0A1L3MNC7</accession>
<reference evidence="9 10" key="1">
    <citation type="journal article" date="2016" name="Sci. Rep.">
        <title>Complete genome sequence and transcriptomic analysis of a novel marine strain Bacillus weihaiensis reveals the mechanism of brown algae degradation.</title>
        <authorList>
            <person name="Zhu Y."/>
            <person name="Chen P."/>
            <person name="Bao Y."/>
            <person name="Men Y."/>
            <person name="Zeng Y."/>
            <person name="Yang J."/>
            <person name="Sun J."/>
            <person name="Sun Y."/>
        </authorList>
    </citation>
    <scope>NUCLEOTIDE SEQUENCE [LARGE SCALE GENOMIC DNA]</scope>
    <source>
        <strain evidence="9 10">Alg07</strain>
    </source>
</reference>
<dbReference type="KEGG" id="bwh:A9C19_03195"/>
<dbReference type="InterPro" id="IPR036890">
    <property type="entry name" value="HATPase_C_sf"/>
</dbReference>
<dbReference type="PROSITE" id="PS50109">
    <property type="entry name" value="HIS_KIN"/>
    <property type="match status" value="1"/>
</dbReference>
<dbReference type="EMBL" id="CP016020">
    <property type="protein sequence ID" value="APH03845.1"/>
    <property type="molecule type" value="Genomic_DNA"/>
</dbReference>
<organism evidence="9 10">
    <name type="scientific">Bacillus weihaiensis</name>
    <dbReference type="NCBI Taxonomy" id="1547283"/>
    <lineage>
        <taxon>Bacteria</taxon>
        <taxon>Bacillati</taxon>
        <taxon>Bacillota</taxon>
        <taxon>Bacilli</taxon>
        <taxon>Bacillales</taxon>
        <taxon>Bacillaceae</taxon>
        <taxon>Bacillus</taxon>
    </lineage>
</organism>
<proteinExistence type="predicted"/>
<dbReference type="InterPro" id="IPR016120">
    <property type="entry name" value="Sig_transdc_His_kin_SpoOB"/>
</dbReference>
<dbReference type="RefSeq" id="WP_072578638.1">
    <property type="nucleotide sequence ID" value="NZ_CP016020.1"/>
</dbReference>
<evidence type="ECO:0000256" key="2">
    <source>
        <dbReference type="ARBA" id="ARBA00022679"/>
    </source>
</evidence>
<gene>
    <name evidence="9" type="ORF">A9C19_03195</name>
</gene>
<keyword evidence="5" id="KW-0067">ATP-binding</keyword>
<dbReference type="Proteomes" id="UP000181936">
    <property type="component" value="Chromosome"/>
</dbReference>
<evidence type="ECO:0000256" key="6">
    <source>
        <dbReference type="ARBA" id="ARBA00023012"/>
    </source>
</evidence>
<evidence type="ECO:0000313" key="9">
    <source>
        <dbReference type="EMBL" id="APH03845.1"/>
    </source>
</evidence>
<dbReference type="GO" id="GO:0005524">
    <property type="term" value="F:ATP binding"/>
    <property type="evidence" value="ECO:0007669"/>
    <property type="project" value="UniProtKB-KW"/>
</dbReference>
<sequence>MTIFILIVLSSFNLYTTYTNTKKTIELTMANQARFSADEILLNFDVAVLESYLNSPTSVEKRNLLERELRDAKRLSRGSYASILTKNSEGIPRRIAGGKAEGRLHQADDCCLLSEEFLEQYSEDKPFTSRIETDDHVTFIASGVPIINNEGVPLGAIVVEIGVGKVTDITNEVMKNNVSFFIFSTLFVLFSFIIFVVFQLWFRREVTSRVGDAEETYQVEFQSMLHTMRSIRHDFINHIQVIQGLLKIGREDRAFEYVNSLTKEVDSMELPLKIKNPALFILLQSKWVRAQNDKVDMHLLIDDHQFSRLSSIDLIKIFSNLIDNAFDATLQFQEVDRFISVEATVASNQYIFKVENIGPTISPDMMNDIFQAGFSTKVERSGVPRGDGLGIVKNVVAKYNGKISVESKKNTTSFTVTIPIKNER</sequence>
<name>A0A1L3MNC7_9BACI</name>
<dbReference type="PANTHER" id="PTHR40448">
    <property type="entry name" value="TWO-COMPONENT SENSOR HISTIDINE KINASE"/>
    <property type="match status" value="1"/>
</dbReference>
<dbReference type="SUPFAM" id="SSF55874">
    <property type="entry name" value="ATPase domain of HSP90 chaperone/DNA topoisomerase II/histidine kinase"/>
    <property type="match status" value="1"/>
</dbReference>
<dbReference type="Pfam" id="PF14689">
    <property type="entry name" value="SPOB_a"/>
    <property type="match status" value="1"/>
</dbReference>
<evidence type="ECO:0000256" key="1">
    <source>
        <dbReference type="ARBA" id="ARBA00022553"/>
    </source>
</evidence>
<protein>
    <recommendedName>
        <fullName evidence="8">Histidine kinase domain-containing protein</fullName>
    </recommendedName>
</protein>